<keyword evidence="4" id="KW-1003">Cell membrane</keyword>
<keyword evidence="3" id="KW-0813">Transport</keyword>
<proteinExistence type="inferred from homology"/>
<organism evidence="9 10">
    <name type="scientific">Mesosutterella multiformis</name>
    <dbReference type="NCBI Taxonomy" id="2259133"/>
    <lineage>
        <taxon>Bacteria</taxon>
        <taxon>Pseudomonadati</taxon>
        <taxon>Pseudomonadota</taxon>
        <taxon>Betaproteobacteria</taxon>
        <taxon>Burkholderiales</taxon>
        <taxon>Sutterellaceae</taxon>
        <taxon>Mesosutterella</taxon>
    </lineage>
</organism>
<dbReference type="Pfam" id="PF03606">
    <property type="entry name" value="DcuC"/>
    <property type="match status" value="1"/>
</dbReference>
<evidence type="ECO:0000256" key="2">
    <source>
        <dbReference type="ARBA" id="ARBA00005275"/>
    </source>
</evidence>
<reference evidence="9 10" key="1">
    <citation type="journal article" date="2018" name="Int. J. Syst. Evol. Microbiol.">
        <title>Mesosutterella multiformis gen. nov., sp. nov., a member of the family Sutterellaceae and Sutterella megalosphaeroides sp. nov., isolated from human faeces.</title>
        <authorList>
            <person name="Sakamoto M."/>
            <person name="Ikeyama N."/>
            <person name="Kunihiro T."/>
            <person name="Iino T."/>
            <person name="Yuki M."/>
            <person name="Ohkuma M."/>
        </authorList>
    </citation>
    <scope>NUCLEOTIDE SEQUENCE [LARGE SCALE GENOMIC DNA]</scope>
    <source>
        <strain evidence="9 10">4NBBH2</strain>
    </source>
</reference>
<evidence type="ECO:0000256" key="5">
    <source>
        <dbReference type="ARBA" id="ARBA00022692"/>
    </source>
</evidence>
<evidence type="ECO:0000256" key="3">
    <source>
        <dbReference type="ARBA" id="ARBA00022448"/>
    </source>
</evidence>
<dbReference type="InterPro" id="IPR004669">
    <property type="entry name" value="C4_dicarb_anaerob_car"/>
</dbReference>
<dbReference type="EMBL" id="BGZJ01000001">
    <property type="protein sequence ID" value="GBO93969.1"/>
    <property type="molecule type" value="Genomic_DNA"/>
</dbReference>
<feature type="transmembrane region" description="Helical" evidence="8">
    <location>
        <begin position="250"/>
        <end position="270"/>
    </location>
</feature>
<evidence type="ECO:0000256" key="4">
    <source>
        <dbReference type="ARBA" id="ARBA00022475"/>
    </source>
</evidence>
<sequence length="461" mass="49560">MLSLIIAAVTIAIVVYLLVKGYYPQAALFIGGLILLTCTWVFGLGTLLPAKTTTHFGGFDVFKVFSDGFASRIGGLGLMLMAIGGFSRYMEHVGASSALFRVFEKPLKHIHNPYLLLGAAFIVEQIMVIFVPSHAGLGLLLMCTLYPILVRSGVSPLSALGVIGCCQFLDVGPGSGNANMAAQVAGMDVSEYFVYYQLPLFIALVVILTFVHMFVQAWWDKREGWKFDPKNVQTFAGTKPAVDVKEAPKIYAILPVIPLFLIIFFSKVAGSAIRMDVVTAMVISTVIAIICELIRYRNLKEVLATFKLFFEGMGKILVSVVSLIVCGEFFAQGLIKSGAMGTLITAADQAGFGLAAMVIVGGLILWLMAFIMGSGNAAFFSFAPLVPPIAKTLGVSTVSLIFPLQVLVSFGRVSSPITAALIAISGIAGVSSFQVAKRTCIPMFVATIVSYAAYFLFWYHP</sequence>
<accession>A0A401LMY7</accession>
<dbReference type="PANTHER" id="PTHR42002">
    <property type="entry name" value="ANAEROBIC C4-DICARBOXYLATE TRANSPORTER DCUC-RELATED"/>
    <property type="match status" value="1"/>
</dbReference>
<feature type="transmembrane region" description="Helical" evidence="8">
    <location>
        <begin position="114"/>
        <end position="141"/>
    </location>
</feature>
<dbReference type="GO" id="GO:0015556">
    <property type="term" value="F:C4-dicarboxylate transmembrane transporter activity"/>
    <property type="evidence" value="ECO:0007669"/>
    <property type="project" value="InterPro"/>
</dbReference>
<evidence type="ECO:0000313" key="10">
    <source>
        <dbReference type="Proteomes" id="UP000266091"/>
    </source>
</evidence>
<dbReference type="Proteomes" id="UP000266091">
    <property type="component" value="Unassembled WGS sequence"/>
</dbReference>
<dbReference type="OrthoDB" id="1674075at2"/>
<feature type="transmembrane region" description="Helical" evidence="8">
    <location>
        <begin position="69"/>
        <end position="90"/>
    </location>
</feature>
<dbReference type="NCBIfam" id="NF037994">
    <property type="entry name" value="DcuC_1"/>
    <property type="match status" value="1"/>
</dbReference>
<feature type="transmembrane region" description="Helical" evidence="8">
    <location>
        <begin position="352"/>
        <end position="372"/>
    </location>
</feature>
<protein>
    <submittedName>
        <fullName evidence="9">C4-dicarboxylate ABC transporter</fullName>
    </submittedName>
</protein>
<feature type="transmembrane region" description="Helical" evidence="8">
    <location>
        <begin position="193"/>
        <end position="219"/>
    </location>
</feature>
<dbReference type="InterPro" id="IPR018385">
    <property type="entry name" value="C4_dicarb_anaerob_car-like"/>
</dbReference>
<evidence type="ECO:0000256" key="6">
    <source>
        <dbReference type="ARBA" id="ARBA00022989"/>
    </source>
</evidence>
<comment type="similarity">
    <text evidence="2">Belongs to the DcuC/DcuD transporter (TC 2.A.61) family.</text>
</comment>
<dbReference type="PANTHER" id="PTHR42002:SF2">
    <property type="entry name" value="ANAEROBIC C4-DICARBOXYLATE TRANSPORTER DCUC-RELATED"/>
    <property type="match status" value="1"/>
</dbReference>
<feature type="transmembrane region" description="Helical" evidence="8">
    <location>
        <begin position="308"/>
        <end position="331"/>
    </location>
</feature>
<dbReference type="NCBIfam" id="TIGR00771">
    <property type="entry name" value="DcuC"/>
    <property type="match status" value="1"/>
</dbReference>
<feature type="transmembrane region" description="Helical" evidence="8">
    <location>
        <begin position="417"/>
        <end position="435"/>
    </location>
</feature>
<comment type="subcellular location">
    <subcellularLocation>
        <location evidence="1">Cell membrane</location>
        <topology evidence="1">Multi-pass membrane protein</topology>
    </subcellularLocation>
</comment>
<feature type="transmembrane region" description="Helical" evidence="8">
    <location>
        <begin position="27"/>
        <end position="48"/>
    </location>
</feature>
<keyword evidence="7 8" id="KW-0472">Membrane</keyword>
<keyword evidence="6 8" id="KW-1133">Transmembrane helix</keyword>
<evidence type="ECO:0000256" key="7">
    <source>
        <dbReference type="ARBA" id="ARBA00023136"/>
    </source>
</evidence>
<evidence type="ECO:0000313" key="9">
    <source>
        <dbReference type="EMBL" id="GBO93969.1"/>
    </source>
</evidence>
<dbReference type="RefSeq" id="WP_116270249.1">
    <property type="nucleotide sequence ID" value="NZ_BGZJ01000001.1"/>
</dbReference>
<gene>
    <name evidence="9" type="ORF">MESMUL_13230</name>
</gene>
<dbReference type="AlphaFoldDB" id="A0A388SET4"/>
<evidence type="ECO:0000256" key="1">
    <source>
        <dbReference type="ARBA" id="ARBA00004651"/>
    </source>
</evidence>
<feature type="transmembrane region" description="Helical" evidence="8">
    <location>
        <begin position="277"/>
        <end position="296"/>
    </location>
</feature>
<keyword evidence="10" id="KW-1185">Reference proteome</keyword>
<name>A0A388SET4_9BURK</name>
<comment type="caution">
    <text evidence="9">The sequence shown here is derived from an EMBL/GenBank/DDBJ whole genome shotgun (WGS) entry which is preliminary data.</text>
</comment>
<accession>A0A388SET4</accession>
<keyword evidence="5 8" id="KW-0812">Transmembrane</keyword>
<dbReference type="GO" id="GO:0005886">
    <property type="term" value="C:plasma membrane"/>
    <property type="evidence" value="ECO:0007669"/>
    <property type="project" value="UniProtKB-SubCell"/>
</dbReference>
<evidence type="ECO:0000256" key="8">
    <source>
        <dbReference type="SAM" id="Phobius"/>
    </source>
</evidence>
<feature type="transmembrane region" description="Helical" evidence="8">
    <location>
        <begin position="441"/>
        <end position="459"/>
    </location>
</feature>